<gene>
    <name evidence="1" type="ORF">N866_07190</name>
</gene>
<dbReference type="AlphaFoldDB" id="A0A021VU43"/>
<organism evidence="1 2">
    <name type="scientific">Actinotalea ferrariae CF5-4</name>
    <dbReference type="NCBI Taxonomy" id="948458"/>
    <lineage>
        <taxon>Bacteria</taxon>
        <taxon>Bacillati</taxon>
        <taxon>Actinomycetota</taxon>
        <taxon>Actinomycetes</taxon>
        <taxon>Micrococcales</taxon>
        <taxon>Cellulomonadaceae</taxon>
        <taxon>Actinotalea</taxon>
    </lineage>
</organism>
<protein>
    <submittedName>
        <fullName evidence="1">Uncharacterized protein</fullName>
    </submittedName>
</protein>
<name>A0A021VU43_9CELL</name>
<reference evidence="1 2" key="1">
    <citation type="submission" date="2014-01" db="EMBL/GenBank/DDBJ databases">
        <title>Actinotalea ferrariae CF5-4.</title>
        <authorList>
            <person name="Chen F."/>
            <person name="Li Y."/>
            <person name="Wang G."/>
        </authorList>
    </citation>
    <scope>NUCLEOTIDE SEQUENCE [LARGE SCALE GENOMIC DNA]</scope>
    <source>
        <strain evidence="1 2">CF5-4</strain>
    </source>
</reference>
<evidence type="ECO:0000313" key="2">
    <source>
        <dbReference type="Proteomes" id="UP000019753"/>
    </source>
</evidence>
<sequence>MTLRDQLAAKRRRHVTVTVQVSDHTDDAQRAAAARVLLLAAQADPARIGELPDLERAEADAAAALAAHFVPVQFAQLADEDFEALVAAHTGNDGIDQTTLLPALAAACAVDEDLRDEEWWAEQLDPRSPVWGPGERDQLYYRLYTELHYLVPAEAVGKG</sequence>
<dbReference type="RefSeq" id="WP_034222714.1">
    <property type="nucleotide sequence ID" value="NZ_AXCW01000022.1"/>
</dbReference>
<dbReference type="Proteomes" id="UP000019753">
    <property type="component" value="Unassembled WGS sequence"/>
</dbReference>
<proteinExistence type="predicted"/>
<evidence type="ECO:0000313" key="1">
    <source>
        <dbReference type="EMBL" id="EYR64676.1"/>
    </source>
</evidence>
<dbReference type="EMBL" id="AXCW01000022">
    <property type="protein sequence ID" value="EYR64676.1"/>
    <property type="molecule type" value="Genomic_DNA"/>
</dbReference>
<comment type="caution">
    <text evidence="1">The sequence shown here is derived from an EMBL/GenBank/DDBJ whole genome shotgun (WGS) entry which is preliminary data.</text>
</comment>
<dbReference type="OrthoDB" id="9907817at2"/>
<accession>A0A021VU43</accession>
<keyword evidence="2" id="KW-1185">Reference proteome</keyword>